<evidence type="ECO:0000313" key="2">
    <source>
        <dbReference type="Proteomes" id="UP001411173"/>
    </source>
</evidence>
<comment type="caution">
    <text evidence="1">The sequence shown here is derived from an EMBL/GenBank/DDBJ whole genome shotgun (WGS) entry which is preliminary data.</text>
</comment>
<proteinExistence type="predicted"/>
<accession>A0ABU9V689</accession>
<organism evidence="1 2">
    <name type="scientific">Phytobacter palmae</name>
    <dbReference type="NCBI Taxonomy" id="1855371"/>
    <lineage>
        <taxon>Bacteria</taxon>
        <taxon>Pseudomonadati</taxon>
        <taxon>Pseudomonadota</taxon>
        <taxon>Gammaproteobacteria</taxon>
        <taxon>Enterobacterales</taxon>
        <taxon>Enterobacteriaceae</taxon>
        <taxon>Phytobacter</taxon>
    </lineage>
</organism>
<dbReference type="EMBL" id="JBCIVJ010000011">
    <property type="protein sequence ID" value="MEN0580166.1"/>
    <property type="molecule type" value="Genomic_DNA"/>
</dbReference>
<gene>
    <name evidence="1" type="ORF">AAIG39_14285</name>
</gene>
<reference evidence="1 2" key="1">
    <citation type="submission" date="2024-02" db="EMBL/GenBank/DDBJ databases">
        <title>Whole genome of MDR Enterobacteriaceae from southern Thailand.</title>
        <authorList>
            <person name="Surachat K."/>
        </authorList>
    </citation>
    <scope>NUCLEOTIDE SEQUENCE [LARGE SCALE GENOMIC DNA]</scope>
    <source>
        <strain evidence="1 2">PSU_29</strain>
    </source>
</reference>
<evidence type="ECO:0000313" key="1">
    <source>
        <dbReference type="EMBL" id="MEN0580166.1"/>
    </source>
</evidence>
<name>A0ABU9V689_9ENTR</name>
<protein>
    <submittedName>
        <fullName evidence="1">BPSL0067 family protein</fullName>
    </submittedName>
</protein>
<dbReference type="Proteomes" id="UP001411173">
    <property type="component" value="Unassembled WGS sequence"/>
</dbReference>
<dbReference type="RefSeq" id="WP_343194197.1">
    <property type="nucleotide sequence ID" value="NZ_JBCIVJ010000011.1"/>
</dbReference>
<dbReference type="NCBIfam" id="NF033857">
    <property type="entry name" value="BPSL0067_fam"/>
    <property type="match status" value="1"/>
</dbReference>
<sequence length="85" mass="9436">MTPGTAIATFDAYGRYGNHTDGRSHAAIYPGQDANGIQVLDQWMGHSTDKRGEKVITPHSVSQRTIRFTQQLRPENVGGNYYVVE</sequence>
<dbReference type="InterPro" id="IPR047746">
    <property type="entry name" value="Dae2/Tae2-like"/>
</dbReference>
<keyword evidence="2" id="KW-1185">Reference proteome</keyword>